<dbReference type="EMBL" id="KC310803">
    <property type="protein sequence ID" value="AGK86576.1"/>
    <property type="molecule type" value="Genomic_DNA"/>
</dbReference>
<dbReference type="OrthoDB" id="27115at10239"/>
<accession>A0A096VKJ6</accession>
<reference evidence="1 2" key="2">
    <citation type="journal article" date="2015" name="PLoS ONE">
        <title>Comparative Genomic and Phylogenomic Analyses Reveal a Conserved Core Genome Shared by Estuarine and Oceanic Cyanopodoviruses.</title>
        <authorList>
            <person name="Huang S."/>
            <person name="Zhang S."/>
            <person name="Jiao N."/>
            <person name="Chen F."/>
        </authorList>
    </citation>
    <scope>NUCLEOTIDE SEQUENCE [LARGE SCALE GENOMIC DNA]</scope>
</reference>
<dbReference type="InterPro" id="IPR055646">
    <property type="entry name" value="DUF7222"/>
</dbReference>
<evidence type="ECO:0000313" key="2">
    <source>
        <dbReference type="Proteomes" id="UP000030044"/>
    </source>
</evidence>
<dbReference type="Pfam" id="PF23864">
    <property type="entry name" value="DUF7222"/>
    <property type="match status" value="1"/>
</dbReference>
<gene>
    <name evidence="1" type="ORF">S-CBP3_0019</name>
</gene>
<keyword evidence="2" id="KW-1185">Reference proteome</keyword>
<sequence length="103" mass="11616">MTRLHDALAARFTDADEIKDVANYGCSGGVSGFIYYSENEKFFDEYEDEIYDYLNDCEMSMVDFAHSGSTIRSLKNDLVWAVVEAWCYAQTLANELEAEALAA</sequence>
<name>A0A096VKJ6_9CAUD</name>
<dbReference type="Proteomes" id="UP000030044">
    <property type="component" value="Segment"/>
</dbReference>
<evidence type="ECO:0000313" key="1">
    <source>
        <dbReference type="EMBL" id="AGK86576.1"/>
    </source>
</evidence>
<organism evidence="1 2">
    <name type="scientific">Synechococcus phage S-CBP3</name>
    <dbReference type="NCBI Taxonomy" id="756276"/>
    <lineage>
        <taxon>Viruses</taxon>
        <taxon>Duplodnaviria</taxon>
        <taxon>Heunggongvirae</taxon>
        <taxon>Uroviricota</taxon>
        <taxon>Caudoviricetes</taxon>
        <taxon>Autographivirales</taxon>
        <taxon>Lirvirus</taxon>
        <taxon>Lirvirus SCBP3</taxon>
    </lineage>
</organism>
<dbReference type="KEGG" id="vg:22112363"/>
<proteinExistence type="predicted"/>
<protein>
    <submittedName>
        <fullName evidence="1">Uncharacterized protein</fullName>
    </submittedName>
</protein>
<reference evidence="2" key="1">
    <citation type="submission" date="2012-12" db="EMBL/GenBank/DDBJ databases">
        <title>Genomics of marine cyanopodoviruses.</title>
        <authorList>
            <person name="Huang S."/>
            <person name="Chen F."/>
        </authorList>
    </citation>
    <scope>NUCLEOTIDE SEQUENCE [LARGE SCALE GENOMIC DNA]</scope>
</reference>